<reference evidence="3" key="1">
    <citation type="submission" date="2013-05" db="EMBL/GenBank/DDBJ databases">
        <authorList>
            <person name="Yim A.K.Y."/>
            <person name="Chan T.F."/>
            <person name="Ji K.M."/>
            <person name="Liu X.Y."/>
            <person name="Zhou J.W."/>
            <person name="Li R.Q."/>
            <person name="Yang K.Y."/>
            <person name="Li J."/>
            <person name="Li M."/>
            <person name="Law P.T.W."/>
            <person name="Wu Y.L."/>
            <person name="Cai Z.L."/>
            <person name="Qin H."/>
            <person name="Bao Y."/>
            <person name="Leung R.K.K."/>
            <person name="Ng P.K.S."/>
            <person name="Zou J."/>
            <person name="Zhong X.J."/>
            <person name="Ran P.X."/>
            <person name="Zhong N.S."/>
            <person name="Liu Z.G."/>
            <person name="Tsui S.K.W."/>
        </authorList>
    </citation>
    <scope>NUCLEOTIDE SEQUENCE</scope>
    <source>
        <strain evidence="3">Derf</strain>
        <tissue evidence="3">Whole organism</tissue>
    </source>
</reference>
<evidence type="ECO:0000313" key="4">
    <source>
        <dbReference type="Proteomes" id="UP000790347"/>
    </source>
</evidence>
<sequence length="1796" mass="208309">MNPVNHFLSSQNHNGQIQFNDDDVAHAITSSTLLSSINYDYSDLQNYFLQYHYQQQQVNRLPLSSKNGHDQNYHQLQSTNLPFVDNVGTVIFRCDDEITDVTMADDCYYDNNSPCDPGDKSFLALDGQLNDPNSNHGNEQEYWRNTLDCDYRQLSNEVAQSAIVSASNLSDTDCNNRFISEKPPIHDEDRIENAIDKLIQSSKNNVIIADKPPKHLSRKKRKKLYRKSKGIDLTNKSKSNAINNEQQLANIDLDSVVIDEDDDSINIDGIELADIDKLEFDELITYYNKLKEEFTLLNFSEQSEVLDKDDGTTVAATEIPILDFDEISSTDIDDNDDDDGSDSMAAPSMQSVDSNSNICLDDVVVEQPQQPLLDNDDDNVNKTIDEVIPNATEDESHQPQLEENSNNDNSTNWLLNEQILREKLIRSMMEKKKQMTNENSSTESPPQTQQQQQQRGSPLSVINCNGNSTSTIVSNNLVITESSKPKIDLSHYRLVIHLSSDDESEIELVEVNKCSNTVVMASTSSSSSTKTITSATNANTSVIKKLSKSQQQEYEKLRKEIERREASAVAQEKMSIQSKKMDSLRKSLNAHESRYRQTIVNVERKKGSINGLNRKFVTLKKKLTKSKNRLLKLKHSYTLAQKSHKLLAIQLQLSMKEMNVLKQSMSNDSTELQKHHTACMRIGRQLHGPQYQLAIQPSKSQKQLVFSESQQINGKKKLQKKQAEKKKQKENRLQSLRYFRNRIQSSMRNFANANTVFILLQHCVHFNFRLIHSSRFFQSKCSIPFSDFTENSSQRLDSNQLDRYCTGLDFHNYQSVLCHFNSYRFADMDDDSMSDRSTMDFWSNGLSPMARICHFDLMGACNDQTCCHQHQKDYLYGPREKLLDILAYSEEFSAEIPLDELKKNPRLLAEKLDEFLRRKQLTLDDKLSLNEIAKKFAQSIFLNDQSKISLSSLLIRLFPKEMIQISMAADRNNSFQTKVPFDDYRYRFDHRSLDDLFDLKLDRLVNDYKQIDPDLFIQYRYFAPEGVPITAQLESSLAIDPHNVQMWINLAYYHLSKISAANEDRLYCMDSALNVLTRALESNRNCGELYEHYLLIWVNRLDLLHDDPKQLKEQNKKICHQILKNCSTYPLWIRYLHLCTTVVEKLSISLEILIRFMQPNGIEYKNDNERSLRIVEMVFYRINLMLHLNRHQDAVKFFNDIFNPTSSSMAISTDSNTTTKTLDFGLLSSLVIAAHRSFAWHCYIHLVLYSCLPYHCFDLSGNRGQFLPLLNTEPFIFEWNDNDGINRSELLMIKKIFKRALRNCCLNGSNDNDCTSRCSCPNPIDTCFALRLNLTNLNKMLIKTIDDDDGDGGDIDQEEDGLDNYLAFIFIDQNRNSRLLNDLHILHLFEIDLETNFATDNNDNDNNSKMLTSSGMVNLIENFHRKSSLKSNHDSVNAELSIIQTKLKFNYWLAFYHQRLGNVKKCREILRQNLSYFYEDFHNVQNNNDNDDYYIRLYEKILFHKDVLMIMIGGQQQQQSMNLDLIDLRFRFPKSSQQHNSLYLYLSYMLYNHITTSDDGDGEAHFLRLDTIYTTVINSSWNDNDKDGNFVKLLSFNHFLMLLDYPSSTTFCDSYFKIIYENLRHICLTFGDCDPTFIYHLVMTVGDFIQPSDRLYFLIELCRLNPTNMMLVLKVCNEALQQKKKETLWKLIAYIVYERKIRLHCLEFWKIAISLSVERGDHLNAHKLFQLAITLMPYNTILWDMLKNYEKSIDHQEHLAQILSYYHDSLGMDNFDDGNNNVKKSNQSQQQQQQQQ</sequence>
<feature type="compositionally biased region" description="Polar residues" evidence="2">
    <location>
        <begin position="1777"/>
        <end position="1786"/>
    </location>
</feature>
<comment type="caution">
    <text evidence="3">The sequence shown here is derived from an EMBL/GenBank/DDBJ whole genome shotgun (WGS) entry which is preliminary data.</text>
</comment>
<feature type="region of interest" description="Disordered" evidence="2">
    <location>
        <begin position="390"/>
        <end position="413"/>
    </location>
</feature>
<gene>
    <name evidence="3" type="primary">ZFC3H1</name>
    <name evidence="3" type="ORF">DERF_016001</name>
</gene>
<keyword evidence="1" id="KW-0175">Coiled coil</keyword>
<feature type="compositionally biased region" description="Polar residues" evidence="2">
    <location>
        <begin position="398"/>
        <end position="413"/>
    </location>
</feature>
<feature type="region of interest" description="Disordered" evidence="2">
    <location>
        <begin position="1777"/>
        <end position="1796"/>
    </location>
</feature>
<dbReference type="EMBL" id="ASGP02000009">
    <property type="protein sequence ID" value="KAH9491269.1"/>
    <property type="molecule type" value="Genomic_DNA"/>
</dbReference>
<dbReference type="Proteomes" id="UP000790347">
    <property type="component" value="Unassembled WGS sequence"/>
</dbReference>
<feature type="compositionally biased region" description="Polar residues" evidence="2">
    <location>
        <begin position="455"/>
        <end position="465"/>
    </location>
</feature>
<dbReference type="PANTHER" id="PTHR21563">
    <property type="entry name" value="ZINC FINGER C3H1 DOMAIN-CONTAINING PROTEIN"/>
    <property type="match status" value="1"/>
</dbReference>
<reference evidence="3" key="2">
    <citation type="journal article" date="2022" name="Res Sq">
        <title>Comparative Genomics Reveals Insights into the Divergent Evolution of Astigmatic Mites and Household Pest Adaptations.</title>
        <authorList>
            <person name="Xiong Q."/>
            <person name="Wan A.T.-Y."/>
            <person name="Liu X.-Y."/>
            <person name="Fung C.S.-H."/>
            <person name="Xiao X."/>
            <person name="Malainual N."/>
            <person name="Hou J."/>
            <person name="Wang L."/>
            <person name="Wang M."/>
            <person name="Yang K."/>
            <person name="Cui Y."/>
            <person name="Leung E."/>
            <person name="Nong W."/>
            <person name="Shin S.-K."/>
            <person name="Au S."/>
            <person name="Jeong K.Y."/>
            <person name="Chew F.T."/>
            <person name="Hui J."/>
            <person name="Leung T.F."/>
            <person name="Tungtrongchitr A."/>
            <person name="Zhong N."/>
            <person name="Liu Z."/>
            <person name="Tsui S."/>
        </authorList>
    </citation>
    <scope>NUCLEOTIDE SEQUENCE</scope>
    <source>
        <strain evidence="3">Derf</strain>
        <tissue evidence="3">Whole organism</tissue>
    </source>
</reference>
<dbReference type="GO" id="GO:0005634">
    <property type="term" value="C:nucleus"/>
    <property type="evidence" value="ECO:0007669"/>
    <property type="project" value="TreeGrafter"/>
</dbReference>
<dbReference type="InterPro" id="IPR011990">
    <property type="entry name" value="TPR-like_helical_dom_sf"/>
</dbReference>
<feature type="compositionally biased region" description="Polar residues" evidence="2">
    <location>
        <begin position="436"/>
        <end position="446"/>
    </location>
</feature>
<dbReference type="PANTHER" id="PTHR21563:SF3">
    <property type="entry name" value="ZINC FINGER C3H1 DOMAIN-CONTAINING PROTEIN"/>
    <property type="match status" value="1"/>
</dbReference>
<feature type="region of interest" description="Disordered" evidence="2">
    <location>
        <begin position="325"/>
        <end position="354"/>
    </location>
</feature>
<keyword evidence="4" id="KW-1185">Reference proteome</keyword>
<feature type="compositionally biased region" description="Acidic residues" evidence="2">
    <location>
        <begin position="325"/>
        <end position="341"/>
    </location>
</feature>
<dbReference type="Gene3D" id="1.25.40.10">
    <property type="entry name" value="Tetratricopeptide repeat domain"/>
    <property type="match status" value="1"/>
</dbReference>
<organism evidence="3 4">
    <name type="scientific">Dermatophagoides farinae</name>
    <name type="common">American house dust mite</name>
    <dbReference type="NCBI Taxonomy" id="6954"/>
    <lineage>
        <taxon>Eukaryota</taxon>
        <taxon>Metazoa</taxon>
        <taxon>Ecdysozoa</taxon>
        <taxon>Arthropoda</taxon>
        <taxon>Chelicerata</taxon>
        <taxon>Arachnida</taxon>
        <taxon>Acari</taxon>
        <taxon>Acariformes</taxon>
        <taxon>Sarcoptiformes</taxon>
        <taxon>Astigmata</taxon>
        <taxon>Psoroptidia</taxon>
        <taxon>Analgoidea</taxon>
        <taxon>Pyroglyphidae</taxon>
        <taxon>Dermatophagoidinae</taxon>
        <taxon>Dermatophagoides</taxon>
    </lineage>
</organism>
<proteinExistence type="predicted"/>
<evidence type="ECO:0000256" key="2">
    <source>
        <dbReference type="SAM" id="MobiDB-lite"/>
    </source>
</evidence>
<feature type="coiled-coil region" evidence="1">
    <location>
        <begin position="544"/>
        <end position="574"/>
    </location>
</feature>
<dbReference type="InterPro" id="IPR039278">
    <property type="entry name" value="Red1"/>
</dbReference>
<dbReference type="GO" id="GO:0000178">
    <property type="term" value="C:exosome (RNase complex)"/>
    <property type="evidence" value="ECO:0007669"/>
    <property type="project" value="TreeGrafter"/>
</dbReference>
<accession>A0A922HG02</accession>
<protein>
    <submittedName>
        <fullName evidence="3">Zinc finger C3H1 domain-containing protein</fullName>
    </submittedName>
</protein>
<evidence type="ECO:0000256" key="1">
    <source>
        <dbReference type="SAM" id="Coils"/>
    </source>
</evidence>
<name>A0A922HG02_DERFA</name>
<feature type="region of interest" description="Disordered" evidence="2">
    <location>
        <begin position="432"/>
        <end position="465"/>
    </location>
</feature>
<evidence type="ECO:0000313" key="3">
    <source>
        <dbReference type="EMBL" id="KAH9491269.1"/>
    </source>
</evidence>
<feature type="compositionally biased region" description="Low complexity" evidence="2">
    <location>
        <begin position="1787"/>
        <end position="1796"/>
    </location>
</feature>